<comment type="caution">
    <text evidence="3">The sequence shown here is derived from an EMBL/GenBank/DDBJ whole genome shotgun (WGS) entry which is preliminary data.</text>
</comment>
<dbReference type="Proteomes" id="UP000604117">
    <property type="component" value="Unassembled WGS sequence"/>
</dbReference>
<evidence type="ECO:0000256" key="1">
    <source>
        <dbReference type="SAM" id="MobiDB-lite"/>
    </source>
</evidence>
<keyword evidence="2" id="KW-0812">Transmembrane</keyword>
<gene>
    <name evidence="3" type="ORF">Asi02nite_78310</name>
</gene>
<feature type="compositionally biased region" description="Low complexity" evidence="1">
    <location>
        <begin position="76"/>
        <end position="105"/>
    </location>
</feature>
<keyword evidence="2" id="KW-0472">Membrane</keyword>
<feature type="region of interest" description="Disordered" evidence="1">
    <location>
        <begin position="45"/>
        <end position="129"/>
    </location>
</feature>
<dbReference type="RefSeq" id="WP_203719140.1">
    <property type="nucleotide sequence ID" value="NZ_BONE01000132.1"/>
</dbReference>
<dbReference type="EMBL" id="BONE01000132">
    <property type="protein sequence ID" value="GIF78313.1"/>
    <property type="molecule type" value="Genomic_DNA"/>
</dbReference>
<evidence type="ECO:0000313" key="4">
    <source>
        <dbReference type="Proteomes" id="UP000604117"/>
    </source>
</evidence>
<evidence type="ECO:0000256" key="2">
    <source>
        <dbReference type="SAM" id="Phobius"/>
    </source>
</evidence>
<feature type="compositionally biased region" description="Basic and acidic residues" evidence="1">
    <location>
        <begin position="119"/>
        <end position="129"/>
    </location>
</feature>
<feature type="transmembrane region" description="Helical" evidence="2">
    <location>
        <begin position="16"/>
        <end position="41"/>
    </location>
</feature>
<evidence type="ECO:0000313" key="3">
    <source>
        <dbReference type="EMBL" id="GIF78313.1"/>
    </source>
</evidence>
<proteinExistence type="predicted"/>
<keyword evidence="2" id="KW-1133">Transmembrane helix</keyword>
<organism evidence="3 4">
    <name type="scientific">Asanoa siamensis</name>
    <dbReference type="NCBI Taxonomy" id="926357"/>
    <lineage>
        <taxon>Bacteria</taxon>
        <taxon>Bacillati</taxon>
        <taxon>Actinomycetota</taxon>
        <taxon>Actinomycetes</taxon>
        <taxon>Micromonosporales</taxon>
        <taxon>Micromonosporaceae</taxon>
        <taxon>Asanoa</taxon>
    </lineage>
</organism>
<keyword evidence="4" id="KW-1185">Reference proteome</keyword>
<sequence length="129" mass="12817">MSADVFVDRTGRRRRILTWVAVASGALLVSALGLLAAGLLAGGPLPLAGWTGDGPGTPGRDAAVIGPAPVPPPPVTQRATAPSSRARPSVAATPRPSAATASATDRPGRGVGRGNKPTAKPDHPRPKAG</sequence>
<name>A0ABQ4D446_9ACTN</name>
<protein>
    <submittedName>
        <fullName evidence="3">Uncharacterized protein</fullName>
    </submittedName>
</protein>
<reference evidence="3 4" key="1">
    <citation type="submission" date="2021-01" db="EMBL/GenBank/DDBJ databases">
        <title>Whole genome shotgun sequence of Asanoa siamensis NBRC 107932.</title>
        <authorList>
            <person name="Komaki H."/>
            <person name="Tamura T."/>
        </authorList>
    </citation>
    <scope>NUCLEOTIDE SEQUENCE [LARGE SCALE GENOMIC DNA]</scope>
    <source>
        <strain evidence="3 4">NBRC 107932</strain>
    </source>
</reference>
<accession>A0ABQ4D446</accession>